<gene>
    <name evidence="2" type="ORF">HD594_002236</name>
</gene>
<evidence type="ECO:0000313" key="2">
    <source>
        <dbReference type="EMBL" id="MBB6391923.1"/>
    </source>
</evidence>
<feature type="region of interest" description="Disordered" evidence="1">
    <location>
        <begin position="1"/>
        <end position="20"/>
    </location>
</feature>
<dbReference type="Proteomes" id="UP000537775">
    <property type="component" value="Unassembled WGS sequence"/>
</dbReference>
<proteinExistence type="predicted"/>
<evidence type="ECO:0000313" key="3">
    <source>
        <dbReference type="Proteomes" id="UP000537775"/>
    </source>
</evidence>
<accession>A0A7X0KV85</accession>
<comment type="caution">
    <text evidence="2">The sequence shown here is derived from an EMBL/GenBank/DDBJ whole genome shotgun (WGS) entry which is preliminary data.</text>
</comment>
<sequence>MYTAPNPWETTTHRPVSSVGNGWGAAIVATGPVHRPTQPTSRRSIGLLGLLRRWVDRSAARQLA</sequence>
<dbReference type="EMBL" id="JACHML010000001">
    <property type="protein sequence ID" value="MBB6391923.1"/>
    <property type="molecule type" value="Genomic_DNA"/>
</dbReference>
<keyword evidence="3" id="KW-1185">Reference proteome</keyword>
<feature type="compositionally biased region" description="Polar residues" evidence="1">
    <location>
        <begin position="8"/>
        <end position="20"/>
    </location>
</feature>
<dbReference type="AlphaFoldDB" id="A0A7X0KV85"/>
<evidence type="ECO:0000256" key="1">
    <source>
        <dbReference type="SAM" id="MobiDB-lite"/>
    </source>
</evidence>
<reference evidence="2 3" key="1">
    <citation type="submission" date="2020-08" db="EMBL/GenBank/DDBJ databases">
        <title>Sequencing the genomes of 1000 actinobacteria strains.</title>
        <authorList>
            <person name="Klenk H.-P."/>
        </authorList>
    </citation>
    <scope>NUCLEOTIDE SEQUENCE [LARGE SCALE GENOMIC DNA]</scope>
    <source>
        <strain evidence="2 3">DSM 12511</strain>
    </source>
</reference>
<protein>
    <submittedName>
        <fullName evidence="2">Uncharacterized protein</fullName>
    </submittedName>
</protein>
<dbReference type="RefSeq" id="WP_184751040.1">
    <property type="nucleotide sequence ID" value="NZ_BAAAJR010000005.1"/>
</dbReference>
<name>A0A7X0KV85_9MICO</name>
<organism evidence="2 3">
    <name type="scientific">Microbacterium thalassium</name>
    <dbReference type="NCBI Taxonomy" id="362649"/>
    <lineage>
        <taxon>Bacteria</taxon>
        <taxon>Bacillati</taxon>
        <taxon>Actinomycetota</taxon>
        <taxon>Actinomycetes</taxon>
        <taxon>Micrococcales</taxon>
        <taxon>Microbacteriaceae</taxon>
        <taxon>Microbacterium</taxon>
    </lineage>
</organism>